<dbReference type="CDD" id="cd04630">
    <property type="entry name" value="CBS_pair_bac"/>
    <property type="match status" value="1"/>
</dbReference>
<evidence type="ECO:0000256" key="2">
    <source>
        <dbReference type="PROSITE-ProRule" id="PRU00703"/>
    </source>
</evidence>
<keyword evidence="1 2" id="KW-0129">CBS domain</keyword>
<dbReference type="Proteomes" id="UP000290870">
    <property type="component" value="Unassembled WGS sequence"/>
</dbReference>
<dbReference type="OrthoDB" id="9794094at2"/>
<dbReference type="SUPFAM" id="SSF54631">
    <property type="entry name" value="CBS-domain pair"/>
    <property type="match status" value="1"/>
</dbReference>
<evidence type="ECO:0000259" key="3">
    <source>
        <dbReference type="PROSITE" id="PS51371"/>
    </source>
</evidence>
<dbReference type="Pfam" id="PF00571">
    <property type="entry name" value="CBS"/>
    <property type="match status" value="2"/>
</dbReference>
<feature type="domain" description="CBS" evidence="3">
    <location>
        <begin position="74"/>
        <end position="128"/>
    </location>
</feature>
<accession>A0A4Q0ZDZ8</accession>
<dbReference type="PANTHER" id="PTHR43080">
    <property type="entry name" value="CBS DOMAIN-CONTAINING PROTEIN CBSX3, MITOCHONDRIAL"/>
    <property type="match status" value="1"/>
</dbReference>
<sequence>MLVEELMKKNVTTIKPYATLKEALKLMKEKNLKVLIVDKNSPSDAYGIITNTQILKAIVAEDGDIELLNVYDLYNKPAFSVSAKIDVKYAAKIMIEHNIKRVVVTDNNELLGVLSITDLTNYLMTWVE</sequence>
<keyword evidence="4" id="KW-0418">Kinase</keyword>
<name>A0A4Q0ZDZ8_9BACT</name>
<evidence type="ECO:0000313" key="5">
    <source>
        <dbReference type="Proteomes" id="UP000290870"/>
    </source>
</evidence>
<dbReference type="InterPro" id="IPR051257">
    <property type="entry name" value="Diverse_CBS-Domain"/>
</dbReference>
<dbReference type="PANTHER" id="PTHR43080:SF2">
    <property type="entry name" value="CBS DOMAIN-CONTAINING PROTEIN"/>
    <property type="match status" value="1"/>
</dbReference>
<dbReference type="RefSeq" id="WP_128986706.1">
    <property type="nucleotide sequence ID" value="NZ_PDJZ01000007.1"/>
</dbReference>
<protein>
    <submittedName>
        <fullName evidence="4">Histidine kinase</fullName>
    </submittedName>
</protein>
<evidence type="ECO:0000256" key="1">
    <source>
        <dbReference type="ARBA" id="ARBA00023122"/>
    </source>
</evidence>
<keyword evidence="4" id="KW-0808">Transferase</keyword>
<organism evidence="4 5">
    <name type="scientific">Arcobacter cloacae</name>
    <dbReference type="NCBI Taxonomy" id="1054034"/>
    <lineage>
        <taxon>Bacteria</taxon>
        <taxon>Pseudomonadati</taxon>
        <taxon>Campylobacterota</taxon>
        <taxon>Epsilonproteobacteria</taxon>
        <taxon>Campylobacterales</taxon>
        <taxon>Arcobacteraceae</taxon>
        <taxon>Arcobacter</taxon>
    </lineage>
</organism>
<proteinExistence type="predicted"/>
<dbReference type="SMART" id="SM00116">
    <property type="entry name" value="CBS"/>
    <property type="match status" value="2"/>
</dbReference>
<feature type="domain" description="CBS" evidence="3">
    <location>
        <begin position="7"/>
        <end position="65"/>
    </location>
</feature>
<dbReference type="GO" id="GO:0016301">
    <property type="term" value="F:kinase activity"/>
    <property type="evidence" value="ECO:0007669"/>
    <property type="project" value="UniProtKB-KW"/>
</dbReference>
<dbReference type="EMBL" id="PDJZ01000007">
    <property type="protein sequence ID" value="RXJ83950.1"/>
    <property type="molecule type" value="Genomic_DNA"/>
</dbReference>
<dbReference type="AlphaFoldDB" id="A0A4Q0ZDZ8"/>
<evidence type="ECO:0000313" key="4">
    <source>
        <dbReference type="EMBL" id="RXJ83950.1"/>
    </source>
</evidence>
<reference evidence="4 5" key="1">
    <citation type="submission" date="2017-10" db="EMBL/GenBank/DDBJ databases">
        <title>Genomics of the genus Arcobacter.</title>
        <authorList>
            <person name="Perez-Cataluna A."/>
            <person name="Figueras M.J."/>
        </authorList>
    </citation>
    <scope>NUCLEOTIDE SEQUENCE [LARGE SCALE GENOMIC DNA]</scope>
    <source>
        <strain evidence="4 5">F26</strain>
    </source>
</reference>
<dbReference type="InterPro" id="IPR046342">
    <property type="entry name" value="CBS_dom_sf"/>
</dbReference>
<comment type="caution">
    <text evidence="4">The sequence shown here is derived from an EMBL/GenBank/DDBJ whole genome shotgun (WGS) entry which is preliminary data.</text>
</comment>
<dbReference type="InterPro" id="IPR000644">
    <property type="entry name" value="CBS_dom"/>
</dbReference>
<dbReference type="PROSITE" id="PS51371">
    <property type="entry name" value="CBS"/>
    <property type="match status" value="2"/>
</dbReference>
<dbReference type="Gene3D" id="3.10.580.10">
    <property type="entry name" value="CBS-domain"/>
    <property type="match status" value="1"/>
</dbReference>
<gene>
    <name evidence="4" type="ORF">CRU90_07705</name>
</gene>